<feature type="transmembrane region" description="Helical" evidence="1">
    <location>
        <begin position="38"/>
        <end position="57"/>
    </location>
</feature>
<dbReference type="CDD" id="cd01948">
    <property type="entry name" value="EAL"/>
    <property type="match status" value="1"/>
</dbReference>
<dbReference type="GO" id="GO:0071111">
    <property type="term" value="F:cyclic-guanylate-specific phosphodiesterase activity"/>
    <property type="evidence" value="ECO:0007669"/>
    <property type="project" value="InterPro"/>
</dbReference>
<feature type="transmembrane region" description="Helical" evidence="1">
    <location>
        <begin position="64"/>
        <end position="82"/>
    </location>
</feature>
<dbReference type="NCBIfam" id="TIGR00254">
    <property type="entry name" value="GGDEF"/>
    <property type="match status" value="1"/>
</dbReference>
<evidence type="ECO:0000259" key="2">
    <source>
        <dbReference type="PROSITE" id="PS50883"/>
    </source>
</evidence>
<comment type="caution">
    <text evidence="4">The sequence shown here is derived from an EMBL/GenBank/DDBJ whole genome shotgun (WGS) entry which is preliminary data.</text>
</comment>
<dbReference type="SUPFAM" id="SSF55073">
    <property type="entry name" value="Nucleotide cyclase"/>
    <property type="match status" value="1"/>
</dbReference>
<dbReference type="Pfam" id="PF00563">
    <property type="entry name" value="EAL"/>
    <property type="match status" value="1"/>
</dbReference>
<dbReference type="InterPro" id="IPR043128">
    <property type="entry name" value="Rev_trsase/Diguanyl_cyclase"/>
</dbReference>
<evidence type="ECO:0000256" key="1">
    <source>
        <dbReference type="SAM" id="Phobius"/>
    </source>
</evidence>
<keyword evidence="1" id="KW-0812">Transmembrane</keyword>
<dbReference type="Proteomes" id="UP000470470">
    <property type="component" value="Unassembled WGS sequence"/>
</dbReference>
<organism evidence="4 5">
    <name type="scientific">Goekera deserti</name>
    <dbReference type="NCBI Taxonomy" id="2497753"/>
    <lineage>
        <taxon>Bacteria</taxon>
        <taxon>Bacillati</taxon>
        <taxon>Actinomycetota</taxon>
        <taxon>Actinomycetes</taxon>
        <taxon>Geodermatophilales</taxon>
        <taxon>Geodermatophilaceae</taxon>
        <taxon>Goekera</taxon>
    </lineage>
</organism>
<protein>
    <submittedName>
        <fullName evidence="4">Bifunctional diguanylate cyclase/phosphodiesterase</fullName>
    </submittedName>
</protein>
<dbReference type="InterPro" id="IPR029787">
    <property type="entry name" value="Nucleotide_cyclase"/>
</dbReference>
<keyword evidence="1" id="KW-1133">Transmembrane helix</keyword>
<dbReference type="EMBL" id="JAAGWK010000022">
    <property type="protein sequence ID" value="NEL55394.1"/>
    <property type="molecule type" value="Genomic_DNA"/>
</dbReference>
<name>A0A7K3WG39_9ACTN</name>
<accession>A0A7K3WG39</accession>
<dbReference type="CDD" id="cd01949">
    <property type="entry name" value="GGDEF"/>
    <property type="match status" value="1"/>
</dbReference>
<evidence type="ECO:0000259" key="3">
    <source>
        <dbReference type="PROSITE" id="PS50887"/>
    </source>
</evidence>
<dbReference type="SMART" id="SM00267">
    <property type="entry name" value="GGDEF"/>
    <property type="match status" value="1"/>
</dbReference>
<evidence type="ECO:0000313" key="5">
    <source>
        <dbReference type="Proteomes" id="UP000470470"/>
    </source>
</evidence>
<feature type="domain" description="GGDEF" evidence="3">
    <location>
        <begin position="192"/>
        <end position="313"/>
    </location>
</feature>
<dbReference type="InterPro" id="IPR001633">
    <property type="entry name" value="EAL_dom"/>
</dbReference>
<dbReference type="SUPFAM" id="SSF141868">
    <property type="entry name" value="EAL domain-like"/>
    <property type="match status" value="1"/>
</dbReference>
<dbReference type="PROSITE" id="PS50883">
    <property type="entry name" value="EAL"/>
    <property type="match status" value="1"/>
</dbReference>
<dbReference type="SMART" id="SM00052">
    <property type="entry name" value="EAL"/>
    <property type="match status" value="1"/>
</dbReference>
<dbReference type="InterPro" id="IPR050706">
    <property type="entry name" value="Cyclic-di-GMP_PDE-like"/>
</dbReference>
<dbReference type="InterPro" id="IPR000160">
    <property type="entry name" value="GGDEF_dom"/>
</dbReference>
<gene>
    <name evidence="4" type="ORF">G1H19_15505</name>
</gene>
<reference evidence="4 5" key="1">
    <citation type="submission" date="2020-02" db="EMBL/GenBank/DDBJ databases">
        <title>The whole genome sequence of CPCC 205119.</title>
        <authorList>
            <person name="Jiang Z."/>
        </authorList>
    </citation>
    <scope>NUCLEOTIDE SEQUENCE [LARGE SCALE GENOMIC DNA]</scope>
    <source>
        <strain evidence="4 5">CPCC 205119</strain>
    </source>
</reference>
<dbReference type="Gene3D" id="3.30.70.270">
    <property type="match status" value="1"/>
</dbReference>
<keyword evidence="5" id="KW-1185">Reference proteome</keyword>
<feature type="transmembrane region" description="Helical" evidence="1">
    <location>
        <begin position="88"/>
        <end position="111"/>
    </location>
</feature>
<dbReference type="PANTHER" id="PTHR33121:SF79">
    <property type="entry name" value="CYCLIC DI-GMP PHOSPHODIESTERASE PDED-RELATED"/>
    <property type="match status" value="1"/>
</dbReference>
<dbReference type="Pfam" id="PF00990">
    <property type="entry name" value="GGDEF"/>
    <property type="match status" value="1"/>
</dbReference>
<feature type="domain" description="EAL" evidence="2">
    <location>
        <begin position="315"/>
        <end position="569"/>
    </location>
</feature>
<dbReference type="PROSITE" id="PS50887">
    <property type="entry name" value="GGDEF"/>
    <property type="match status" value="1"/>
</dbReference>
<proteinExistence type="predicted"/>
<dbReference type="AlphaFoldDB" id="A0A7K3WG39"/>
<dbReference type="PANTHER" id="PTHR33121">
    <property type="entry name" value="CYCLIC DI-GMP PHOSPHODIESTERASE PDEF"/>
    <property type="match status" value="1"/>
</dbReference>
<dbReference type="RefSeq" id="WP_162392367.1">
    <property type="nucleotide sequence ID" value="NZ_JAABOZ010000001.1"/>
</dbReference>
<dbReference type="InterPro" id="IPR035919">
    <property type="entry name" value="EAL_sf"/>
</dbReference>
<feature type="transmembrane region" description="Helical" evidence="1">
    <location>
        <begin position="118"/>
        <end position="151"/>
    </location>
</feature>
<keyword evidence="1" id="KW-0472">Membrane</keyword>
<sequence>MATPRVMARTLSVFFLFGGVTGSLVALGAGSAGYGREVLAGLSLCAVLAAAVAHRWGLRWRRNVFHLPLAGGGGLILAAVSVSPDPASAVVCAAIMSFVIIDVYFFFSFLVASTHLAVWLPAVTAALLAHGTVSWGTTLALDVIMIALGVVTRELVVRASGASRDPLTDLRNRRGLDDALRELMVTVPRTGERLSAALLDLDNFKTINDTQGHDAGDAVLREVADVWRRALPPSAVLARHGGDEFALLLPGVPGPAALELVRRLCALHPDIRLSCGVAEYVVGDSAAQLMRRADQALYAAKAAGRGRCELDGGEVSDLARDLAVALTHGDVAVHFQPILQVATDDVVGVEALARWTHPERGPVSPSEFVAVAEQHGLITALGEHVLRQTCTQLAALHAATGRRLRVGVNVSGIELSDPTYPDRVRAVFADTGWPAEEVVLEVTESLLDAESATSVATLHALRDLGLKVAIDDFGTGYSSLSRLDTLPIDVLKVDHSFIAAITTSPRRTQMLRSIVALAGALGMDVVAEGVETPEQDLLLRSVGCTFEQGWLHGRPMPVAELQATLERRDGELTRATG</sequence>
<dbReference type="Gene3D" id="3.20.20.450">
    <property type="entry name" value="EAL domain"/>
    <property type="match status" value="1"/>
</dbReference>
<evidence type="ECO:0000313" key="4">
    <source>
        <dbReference type="EMBL" id="NEL55394.1"/>
    </source>
</evidence>